<dbReference type="AlphaFoldDB" id="A0A1P8VSA6"/>
<proteinExistence type="predicted"/>
<dbReference type="EMBL" id="KX870075">
    <property type="protein sequence ID" value="APZ79500.1"/>
    <property type="molecule type" value="Genomic_DNA"/>
</dbReference>
<dbReference type="CDD" id="cd00761">
    <property type="entry name" value="Glyco_tranf_GTA_type"/>
    <property type="match status" value="1"/>
</dbReference>
<name>A0A1P8VSA6_STRSU</name>
<dbReference type="Gene3D" id="3.90.550.10">
    <property type="entry name" value="Spore Coat Polysaccharide Biosynthesis Protein SpsA, Chain A"/>
    <property type="match status" value="1"/>
</dbReference>
<evidence type="ECO:0000259" key="1">
    <source>
        <dbReference type="Pfam" id="PF00535"/>
    </source>
</evidence>
<dbReference type="InterPro" id="IPR001173">
    <property type="entry name" value="Glyco_trans_2-like"/>
</dbReference>
<accession>A0A1P8VSA6</accession>
<dbReference type="GO" id="GO:0016758">
    <property type="term" value="F:hexosyltransferase activity"/>
    <property type="evidence" value="ECO:0007669"/>
    <property type="project" value="UniProtKB-ARBA"/>
</dbReference>
<sequence>MGIMLSIIIPVYNNAQFISRCLDSILVETGVEFEVLVIDDGSTDNLQEICHSYSIRDLRVRYVYQENAGVSVARNHGLELANGGDILFVDSDDYLVSGWGHAYLVAQEQNNDLTIFELQRELDGQIQPADPMFSKCEKDLDTICKLYLLTDRLNGPWCKVFKKKIIHEHNIRFPKGIRIGEDAIFVGQYLSNCTNIVYFPDAIYTYVDNQASASYQKNVSFQDKHTLFETKKQFLEYYPECEEEFYEKFLGDYLSTLRFLASYSSWVEFRNQVMLSFDYSYVGDLLRYSYLTLSSRRTLQLKLLTTRKFRLLFGVLTTENKLLSLKNRK</sequence>
<feature type="domain" description="Glycosyltransferase 2-like" evidence="1">
    <location>
        <begin position="6"/>
        <end position="99"/>
    </location>
</feature>
<gene>
    <name evidence="2" type="primary">cpsJ</name>
    <name evidence="2" type="ORF">1826706.seq-orf10</name>
</gene>
<evidence type="ECO:0000313" key="2">
    <source>
        <dbReference type="EMBL" id="APZ79500.1"/>
    </source>
</evidence>
<organism evidence="2">
    <name type="scientific">Streptococcus suis</name>
    <dbReference type="NCBI Taxonomy" id="1307"/>
    <lineage>
        <taxon>Bacteria</taxon>
        <taxon>Bacillati</taxon>
        <taxon>Bacillota</taxon>
        <taxon>Bacilli</taxon>
        <taxon>Lactobacillales</taxon>
        <taxon>Streptococcaceae</taxon>
        <taxon>Streptococcus</taxon>
    </lineage>
</organism>
<dbReference type="InterPro" id="IPR029044">
    <property type="entry name" value="Nucleotide-diphossugar_trans"/>
</dbReference>
<dbReference type="PANTHER" id="PTHR22916:SF3">
    <property type="entry name" value="UDP-GLCNAC:BETAGAL BETA-1,3-N-ACETYLGLUCOSAMINYLTRANSFERASE-LIKE PROTEIN 1"/>
    <property type="match status" value="1"/>
</dbReference>
<reference evidence="2" key="1">
    <citation type="submission" date="2017-01" db="EMBL/GenBank/DDBJ databases">
        <title>Genetic analysis of capsular polysaccharide synthesis gene clusters from non-serotypeable of Streptococcus suis.</title>
        <authorList>
            <person name="Qiu X."/>
            <person name="Zheng H."/>
        </authorList>
    </citation>
    <scope>NUCLEOTIDE SEQUENCE</scope>
    <source>
        <strain evidence="2">1826706</strain>
    </source>
</reference>
<dbReference type="PANTHER" id="PTHR22916">
    <property type="entry name" value="GLYCOSYLTRANSFERASE"/>
    <property type="match status" value="1"/>
</dbReference>
<dbReference type="SUPFAM" id="SSF53448">
    <property type="entry name" value="Nucleotide-diphospho-sugar transferases"/>
    <property type="match status" value="1"/>
</dbReference>
<keyword evidence="2" id="KW-0808">Transferase</keyword>
<dbReference type="Pfam" id="PF00535">
    <property type="entry name" value="Glycos_transf_2"/>
    <property type="match status" value="1"/>
</dbReference>
<protein>
    <submittedName>
        <fullName evidence="2">Cell wall biosynthesis glycosyltransferase</fullName>
    </submittedName>
</protein>